<proteinExistence type="predicted"/>
<keyword evidence="4" id="KW-1185">Reference proteome</keyword>
<feature type="region of interest" description="Disordered" evidence="1">
    <location>
        <begin position="1"/>
        <end position="52"/>
    </location>
</feature>
<sequence length="198" mass="21981">MERKRRSRRSSSSQVEAEVKEEVAAVHEEDVTSSGPSFDDRPPPPPVTDGSSNEHQVVLDYVALSNFCAGCERGPKVDDASYEEWKANHECQKNTDKKAGEMEVEAGVVLFKRSLVKHSLQYTTVLSDGDSRTFLALKEAKVYGFIEVEKEDCINHVHKRMGTALRNVLSKHKGPGLEPLGRGRLTGDLVTKLSSYYG</sequence>
<feature type="compositionally biased region" description="Basic and acidic residues" evidence="1">
    <location>
        <begin position="17"/>
        <end position="30"/>
    </location>
</feature>
<protein>
    <recommendedName>
        <fullName evidence="2">Mutator-like transposase domain-containing protein</fullName>
    </recommendedName>
</protein>
<name>A0A9D4T804_RHISA</name>
<evidence type="ECO:0000259" key="2">
    <source>
        <dbReference type="Pfam" id="PF20700"/>
    </source>
</evidence>
<dbReference type="EMBL" id="JABSTV010001246">
    <property type="protein sequence ID" value="KAH7976933.1"/>
    <property type="molecule type" value="Genomic_DNA"/>
</dbReference>
<gene>
    <name evidence="3" type="ORF">HPB52_021746</name>
</gene>
<organism evidence="3 4">
    <name type="scientific">Rhipicephalus sanguineus</name>
    <name type="common">Brown dog tick</name>
    <name type="synonym">Ixodes sanguineus</name>
    <dbReference type="NCBI Taxonomy" id="34632"/>
    <lineage>
        <taxon>Eukaryota</taxon>
        <taxon>Metazoa</taxon>
        <taxon>Ecdysozoa</taxon>
        <taxon>Arthropoda</taxon>
        <taxon>Chelicerata</taxon>
        <taxon>Arachnida</taxon>
        <taxon>Acari</taxon>
        <taxon>Parasitiformes</taxon>
        <taxon>Ixodida</taxon>
        <taxon>Ixodoidea</taxon>
        <taxon>Ixodidae</taxon>
        <taxon>Rhipicephalinae</taxon>
        <taxon>Rhipicephalus</taxon>
        <taxon>Rhipicephalus</taxon>
    </lineage>
</organism>
<feature type="domain" description="Mutator-like transposase" evidence="2">
    <location>
        <begin position="54"/>
        <end position="197"/>
    </location>
</feature>
<dbReference type="Proteomes" id="UP000821837">
    <property type="component" value="Chromosome 10"/>
</dbReference>
<reference evidence="3" key="1">
    <citation type="journal article" date="2020" name="Cell">
        <title>Large-Scale Comparative Analyses of Tick Genomes Elucidate Their Genetic Diversity and Vector Capacities.</title>
        <authorList>
            <consortium name="Tick Genome and Microbiome Consortium (TIGMIC)"/>
            <person name="Jia N."/>
            <person name="Wang J."/>
            <person name="Shi W."/>
            <person name="Du L."/>
            <person name="Sun Y."/>
            <person name="Zhan W."/>
            <person name="Jiang J.F."/>
            <person name="Wang Q."/>
            <person name="Zhang B."/>
            <person name="Ji P."/>
            <person name="Bell-Sakyi L."/>
            <person name="Cui X.M."/>
            <person name="Yuan T.T."/>
            <person name="Jiang B.G."/>
            <person name="Yang W.F."/>
            <person name="Lam T.T."/>
            <person name="Chang Q.C."/>
            <person name="Ding S.J."/>
            <person name="Wang X.J."/>
            <person name="Zhu J.G."/>
            <person name="Ruan X.D."/>
            <person name="Zhao L."/>
            <person name="Wei J.T."/>
            <person name="Ye R.Z."/>
            <person name="Que T.C."/>
            <person name="Du C.H."/>
            <person name="Zhou Y.H."/>
            <person name="Cheng J.X."/>
            <person name="Dai P.F."/>
            <person name="Guo W.B."/>
            <person name="Han X.H."/>
            <person name="Huang E.J."/>
            <person name="Li L.F."/>
            <person name="Wei W."/>
            <person name="Gao Y.C."/>
            <person name="Liu J.Z."/>
            <person name="Shao H.Z."/>
            <person name="Wang X."/>
            <person name="Wang C.C."/>
            <person name="Yang T.C."/>
            <person name="Huo Q.B."/>
            <person name="Li W."/>
            <person name="Chen H.Y."/>
            <person name="Chen S.E."/>
            <person name="Zhou L.G."/>
            <person name="Ni X.B."/>
            <person name="Tian J.H."/>
            <person name="Sheng Y."/>
            <person name="Liu T."/>
            <person name="Pan Y.S."/>
            <person name="Xia L.Y."/>
            <person name="Li J."/>
            <person name="Zhao F."/>
            <person name="Cao W.C."/>
        </authorList>
    </citation>
    <scope>NUCLEOTIDE SEQUENCE</scope>
    <source>
        <strain evidence="3">Rsan-2018</strain>
    </source>
</reference>
<accession>A0A9D4T804</accession>
<reference evidence="3" key="2">
    <citation type="submission" date="2021-09" db="EMBL/GenBank/DDBJ databases">
        <authorList>
            <person name="Jia N."/>
            <person name="Wang J."/>
            <person name="Shi W."/>
            <person name="Du L."/>
            <person name="Sun Y."/>
            <person name="Zhan W."/>
            <person name="Jiang J."/>
            <person name="Wang Q."/>
            <person name="Zhang B."/>
            <person name="Ji P."/>
            <person name="Sakyi L.B."/>
            <person name="Cui X."/>
            <person name="Yuan T."/>
            <person name="Jiang B."/>
            <person name="Yang W."/>
            <person name="Lam T.T.-Y."/>
            <person name="Chang Q."/>
            <person name="Ding S."/>
            <person name="Wang X."/>
            <person name="Zhu J."/>
            <person name="Ruan X."/>
            <person name="Zhao L."/>
            <person name="Wei J."/>
            <person name="Que T."/>
            <person name="Du C."/>
            <person name="Cheng J."/>
            <person name="Dai P."/>
            <person name="Han X."/>
            <person name="Huang E."/>
            <person name="Gao Y."/>
            <person name="Liu J."/>
            <person name="Shao H."/>
            <person name="Ye R."/>
            <person name="Li L."/>
            <person name="Wei W."/>
            <person name="Wang X."/>
            <person name="Wang C."/>
            <person name="Huo Q."/>
            <person name="Li W."/>
            <person name="Guo W."/>
            <person name="Chen H."/>
            <person name="Chen S."/>
            <person name="Zhou L."/>
            <person name="Zhou L."/>
            <person name="Ni X."/>
            <person name="Tian J."/>
            <person name="Zhou Y."/>
            <person name="Sheng Y."/>
            <person name="Liu T."/>
            <person name="Pan Y."/>
            <person name="Xia L."/>
            <person name="Li J."/>
            <person name="Zhao F."/>
            <person name="Cao W."/>
        </authorList>
    </citation>
    <scope>NUCLEOTIDE SEQUENCE</scope>
    <source>
        <strain evidence="3">Rsan-2018</strain>
        <tissue evidence="3">Larvae</tissue>
    </source>
</reference>
<comment type="caution">
    <text evidence="3">The sequence shown here is derived from an EMBL/GenBank/DDBJ whole genome shotgun (WGS) entry which is preliminary data.</text>
</comment>
<dbReference type="AlphaFoldDB" id="A0A9D4T804"/>
<dbReference type="InterPro" id="IPR049012">
    <property type="entry name" value="Mutator_transp_dom"/>
</dbReference>
<dbReference type="Pfam" id="PF20700">
    <property type="entry name" value="Mutator"/>
    <property type="match status" value="1"/>
</dbReference>
<evidence type="ECO:0000313" key="4">
    <source>
        <dbReference type="Proteomes" id="UP000821837"/>
    </source>
</evidence>
<evidence type="ECO:0000256" key="1">
    <source>
        <dbReference type="SAM" id="MobiDB-lite"/>
    </source>
</evidence>
<evidence type="ECO:0000313" key="3">
    <source>
        <dbReference type="EMBL" id="KAH7976933.1"/>
    </source>
</evidence>